<dbReference type="eggNOG" id="COG3668">
    <property type="taxonomic scope" value="Bacteria"/>
</dbReference>
<dbReference type="Pfam" id="PF05016">
    <property type="entry name" value="ParE_toxin"/>
    <property type="match status" value="1"/>
</dbReference>
<dbReference type="RefSeq" id="WP_008157261.1">
    <property type="nucleotide sequence ID" value="NZ_JH976467.1"/>
</dbReference>
<dbReference type="InterPro" id="IPR007712">
    <property type="entry name" value="RelE/ParE_toxin"/>
</dbReference>
<comment type="caution">
    <text evidence="2">The sequence shown here is derived from an EMBL/GenBank/DDBJ whole genome shotgun (WGS) entry which is preliminary data.</text>
</comment>
<accession>K5ZAR1</accession>
<sequence length="128" mass="14778">MVSMTRLIWSKMAKDGMKAIIRYYRKEASAQVARNITTSIQREAQRLLLMPQIGVIEPLLATKSREYRYIISSHYKIIYYLLSSPVSSIAVKTPTNSKTYKTNINEYELRICKSCRRRAAYTGSGLFL</sequence>
<protein>
    <recommendedName>
        <fullName evidence="4">RelE/StbE family addiction module toxin</fullName>
    </recommendedName>
</protein>
<dbReference type="InterPro" id="IPR035093">
    <property type="entry name" value="RelE/ParE_toxin_dom_sf"/>
</dbReference>
<dbReference type="Proteomes" id="UP000001218">
    <property type="component" value="Unassembled WGS sequence"/>
</dbReference>
<evidence type="ECO:0000256" key="1">
    <source>
        <dbReference type="ARBA" id="ARBA00022649"/>
    </source>
</evidence>
<gene>
    <name evidence="2" type="ORF">HMPREF1077_02539</name>
</gene>
<dbReference type="HOGENOM" id="CLU_147162_8_0_10"/>
<name>K5ZAR1_9BACT</name>
<evidence type="ECO:0000313" key="2">
    <source>
        <dbReference type="EMBL" id="EKN08471.1"/>
    </source>
</evidence>
<evidence type="ECO:0008006" key="4">
    <source>
        <dbReference type="Google" id="ProtNLM"/>
    </source>
</evidence>
<organism evidence="2 3">
    <name type="scientific">Parabacteroides johnsonii CL02T12C29</name>
    <dbReference type="NCBI Taxonomy" id="999419"/>
    <lineage>
        <taxon>Bacteria</taxon>
        <taxon>Pseudomonadati</taxon>
        <taxon>Bacteroidota</taxon>
        <taxon>Bacteroidia</taxon>
        <taxon>Bacteroidales</taxon>
        <taxon>Tannerellaceae</taxon>
        <taxon>Parabacteroides</taxon>
    </lineage>
</organism>
<proteinExistence type="predicted"/>
<dbReference type="AlphaFoldDB" id="K5ZAR1"/>
<dbReference type="EMBL" id="AGZP01000024">
    <property type="protein sequence ID" value="EKN08471.1"/>
    <property type="molecule type" value="Genomic_DNA"/>
</dbReference>
<evidence type="ECO:0000313" key="3">
    <source>
        <dbReference type="Proteomes" id="UP000001218"/>
    </source>
</evidence>
<dbReference type="Gene3D" id="3.30.2310.20">
    <property type="entry name" value="RelE-like"/>
    <property type="match status" value="1"/>
</dbReference>
<reference evidence="2 3" key="1">
    <citation type="submission" date="2012-02" db="EMBL/GenBank/DDBJ databases">
        <title>The Genome Sequence of Parabacteroides johnsonii CL02T12C29.</title>
        <authorList>
            <consortium name="The Broad Institute Genome Sequencing Platform"/>
            <person name="Earl A."/>
            <person name="Ward D."/>
            <person name="Feldgarden M."/>
            <person name="Gevers D."/>
            <person name="Zitomersky N.L."/>
            <person name="Coyne M.J."/>
            <person name="Comstock L.E."/>
            <person name="Young S.K."/>
            <person name="Zeng Q."/>
            <person name="Gargeya S."/>
            <person name="Fitzgerald M."/>
            <person name="Haas B."/>
            <person name="Abouelleil A."/>
            <person name="Alvarado L."/>
            <person name="Arachchi H.M."/>
            <person name="Berlin A."/>
            <person name="Chapman S.B."/>
            <person name="Gearin G."/>
            <person name="Goldberg J."/>
            <person name="Griggs A."/>
            <person name="Gujja S."/>
            <person name="Hansen M."/>
            <person name="Heiman D."/>
            <person name="Howarth C."/>
            <person name="Larimer J."/>
            <person name="Lui A."/>
            <person name="MacDonald P.J.P."/>
            <person name="McCowen C."/>
            <person name="Montmayeur A."/>
            <person name="Murphy C."/>
            <person name="Neiman D."/>
            <person name="Pearson M."/>
            <person name="Priest M."/>
            <person name="Roberts A."/>
            <person name="Saif S."/>
            <person name="Shea T."/>
            <person name="Sisk P."/>
            <person name="Stolte C."/>
            <person name="Sykes S."/>
            <person name="Wortman J."/>
            <person name="Nusbaum C."/>
            <person name="Birren B."/>
        </authorList>
    </citation>
    <scope>NUCLEOTIDE SEQUENCE [LARGE SCALE GENOMIC DNA]</scope>
    <source>
        <strain evidence="2 3">CL02T12C29</strain>
    </source>
</reference>
<keyword evidence="1" id="KW-1277">Toxin-antitoxin system</keyword>